<evidence type="ECO:0000256" key="1">
    <source>
        <dbReference type="ARBA" id="ARBA00004651"/>
    </source>
</evidence>
<organism evidence="9 10">
    <name type="scientific">Hungatella hathewayi</name>
    <dbReference type="NCBI Taxonomy" id="154046"/>
    <lineage>
        <taxon>Bacteria</taxon>
        <taxon>Bacillati</taxon>
        <taxon>Bacillota</taxon>
        <taxon>Clostridia</taxon>
        <taxon>Lachnospirales</taxon>
        <taxon>Lachnospiraceae</taxon>
        <taxon>Hungatella</taxon>
    </lineage>
</organism>
<evidence type="ECO:0000256" key="6">
    <source>
        <dbReference type="ARBA" id="ARBA00023136"/>
    </source>
</evidence>
<evidence type="ECO:0000256" key="4">
    <source>
        <dbReference type="ARBA" id="ARBA00022692"/>
    </source>
</evidence>
<dbReference type="GO" id="GO:0055085">
    <property type="term" value="P:transmembrane transport"/>
    <property type="evidence" value="ECO:0007669"/>
    <property type="project" value="InterPro"/>
</dbReference>
<dbReference type="InterPro" id="IPR000515">
    <property type="entry name" value="MetI-like"/>
</dbReference>
<evidence type="ECO:0000256" key="7">
    <source>
        <dbReference type="RuleBase" id="RU363032"/>
    </source>
</evidence>
<evidence type="ECO:0000313" key="10">
    <source>
        <dbReference type="Proteomes" id="UP000095651"/>
    </source>
</evidence>
<evidence type="ECO:0000259" key="8">
    <source>
        <dbReference type="PROSITE" id="PS50928"/>
    </source>
</evidence>
<keyword evidence="4 7" id="KW-0812">Transmembrane</keyword>
<feature type="domain" description="ABC transmembrane type-1" evidence="8">
    <location>
        <begin position="73"/>
        <end position="290"/>
    </location>
</feature>
<comment type="similarity">
    <text evidence="7">Belongs to the binding-protein-dependent transport system permease family.</text>
</comment>
<reference evidence="9 10" key="1">
    <citation type="submission" date="2015-09" db="EMBL/GenBank/DDBJ databases">
        <authorList>
            <consortium name="Pathogen Informatics"/>
        </authorList>
    </citation>
    <scope>NUCLEOTIDE SEQUENCE [LARGE SCALE GENOMIC DNA]</scope>
    <source>
        <strain evidence="9 10">2789STDY5608850</strain>
    </source>
</reference>
<comment type="subcellular location">
    <subcellularLocation>
        <location evidence="1 7">Cell membrane</location>
        <topology evidence="1 7">Multi-pass membrane protein</topology>
    </subcellularLocation>
</comment>
<dbReference type="AlphaFoldDB" id="A0A174EXH2"/>
<keyword evidence="6 7" id="KW-0472">Membrane</keyword>
<feature type="transmembrane region" description="Helical" evidence="7">
    <location>
        <begin position="169"/>
        <end position="194"/>
    </location>
</feature>
<dbReference type="GO" id="GO:0005886">
    <property type="term" value="C:plasma membrane"/>
    <property type="evidence" value="ECO:0007669"/>
    <property type="project" value="UniProtKB-SubCell"/>
</dbReference>
<sequence length="299" mass="34317">MKKRKRSGNLTRNYYGYIFIAPFFLTFFIFGLYPLMYTIYLSFTSFDGFGTPAWNGGGNYARLFRDRVFYLSLWNTMKIWVTNFIPQLSSALVLAAVFTYTKVRGYKIMRAVYYVPNLVTAATIGVFFKSFLDYPKGGLNQLLMQIGFLDKPMNFTSSPVFMQNMVSLIMWWMFFGNSMIMLIASMTSVSSEYYEAARIDGASWVQVFLKITLPLIKPIMFYVCMTAAIGGLQLFDVPQILSNGTGAPQNALTTTVFYLFNQGFKNYNYGYAATISMGLFFITIIFSVIMYFGYYRKKS</sequence>
<feature type="transmembrane region" description="Helical" evidence="7">
    <location>
        <begin position="215"/>
        <end position="235"/>
    </location>
</feature>
<dbReference type="PROSITE" id="PS50928">
    <property type="entry name" value="ABC_TM1"/>
    <property type="match status" value="1"/>
</dbReference>
<dbReference type="EMBL" id="CYZE01000006">
    <property type="protein sequence ID" value="CUO42802.1"/>
    <property type="molecule type" value="Genomic_DNA"/>
</dbReference>
<evidence type="ECO:0000256" key="2">
    <source>
        <dbReference type="ARBA" id="ARBA00022448"/>
    </source>
</evidence>
<feature type="transmembrane region" description="Helical" evidence="7">
    <location>
        <begin position="269"/>
        <end position="294"/>
    </location>
</feature>
<gene>
    <name evidence="9" type="primary">ugpA_43</name>
    <name evidence="9" type="ORF">ERS852407_02787</name>
</gene>
<evidence type="ECO:0000256" key="5">
    <source>
        <dbReference type="ARBA" id="ARBA00022989"/>
    </source>
</evidence>
<accession>A0A174EXH2</accession>
<dbReference type="PANTHER" id="PTHR30193:SF37">
    <property type="entry name" value="INNER MEMBRANE ABC TRANSPORTER PERMEASE PROTEIN YCJO"/>
    <property type="match status" value="1"/>
</dbReference>
<keyword evidence="3" id="KW-1003">Cell membrane</keyword>
<dbReference type="Gene3D" id="1.10.3720.10">
    <property type="entry name" value="MetI-like"/>
    <property type="match status" value="1"/>
</dbReference>
<dbReference type="InterPro" id="IPR051393">
    <property type="entry name" value="ABC_transporter_permease"/>
</dbReference>
<feature type="transmembrane region" description="Helical" evidence="7">
    <location>
        <begin position="112"/>
        <end position="132"/>
    </location>
</feature>
<dbReference type="SUPFAM" id="SSF161098">
    <property type="entry name" value="MetI-like"/>
    <property type="match status" value="1"/>
</dbReference>
<feature type="transmembrane region" description="Helical" evidence="7">
    <location>
        <begin position="79"/>
        <end position="100"/>
    </location>
</feature>
<keyword evidence="2 7" id="KW-0813">Transport</keyword>
<dbReference type="CDD" id="cd06261">
    <property type="entry name" value="TM_PBP2"/>
    <property type="match status" value="1"/>
</dbReference>
<evidence type="ECO:0000313" key="9">
    <source>
        <dbReference type="EMBL" id="CUO42802.1"/>
    </source>
</evidence>
<evidence type="ECO:0000256" key="3">
    <source>
        <dbReference type="ARBA" id="ARBA00022475"/>
    </source>
</evidence>
<dbReference type="Pfam" id="PF00528">
    <property type="entry name" value="BPD_transp_1"/>
    <property type="match status" value="1"/>
</dbReference>
<protein>
    <submittedName>
        <fullName evidence="9">Carbohydrate ABC transporter membrane protein 1</fullName>
    </submittedName>
</protein>
<dbReference type="RefSeq" id="WP_055655951.1">
    <property type="nucleotide sequence ID" value="NZ_CABIXC010000006.1"/>
</dbReference>
<keyword evidence="5 7" id="KW-1133">Transmembrane helix</keyword>
<dbReference type="InterPro" id="IPR035906">
    <property type="entry name" value="MetI-like_sf"/>
</dbReference>
<dbReference type="PANTHER" id="PTHR30193">
    <property type="entry name" value="ABC TRANSPORTER PERMEASE PROTEIN"/>
    <property type="match status" value="1"/>
</dbReference>
<dbReference type="Proteomes" id="UP000095651">
    <property type="component" value="Unassembled WGS sequence"/>
</dbReference>
<name>A0A174EXH2_9FIRM</name>
<proteinExistence type="inferred from homology"/>
<feature type="transmembrane region" description="Helical" evidence="7">
    <location>
        <begin position="14"/>
        <end position="36"/>
    </location>
</feature>